<dbReference type="InterPro" id="IPR050297">
    <property type="entry name" value="LipidA_mod_glycosyltrf_83"/>
</dbReference>
<protein>
    <submittedName>
        <fullName evidence="12">4-amino-4-deoxy-L-arabinose transferase-like glycosyltransferase</fullName>
    </submittedName>
</protein>
<dbReference type="InterPro" id="IPR038731">
    <property type="entry name" value="RgtA/B/C-like"/>
</dbReference>
<evidence type="ECO:0000313" key="13">
    <source>
        <dbReference type="Proteomes" id="UP000541969"/>
    </source>
</evidence>
<dbReference type="Pfam" id="PF13231">
    <property type="entry name" value="PMT_2"/>
    <property type="match status" value="1"/>
</dbReference>
<feature type="domain" description="Putative mannosyltransferase YkcA/B-like C-terminal" evidence="11">
    <location>
        <begin position="510"/>
        <end position="602"/>
    </location>
</feature>
<evidence type="ECO:0000256" key="3">
    <source>
        <dbReference type="ARBA" id="ARBA00022676"/>
    </source>
</evidence>
<evidence type="ECO:0000256" key="8">
    <source>
        <dbReference type="SAM" id="MobiDB-lite"/>
    </source>
</evidence>
<evidence type="ECO:0000256" key="1">
    <source>
        <dbReference type="ARBA" id="ARBA00004651"/>
    </source>
</evidence>
<comment type="caution">
    <text evidence="12">The sequence shown here is derived from an EMBL/GenBank/DDBJ whole genome shotgun (WGS) entry which is preliminary data.</text>
</comment>
<evidence type="ECO:0000256" key="5">
    <source>
        <dbReference type="ARBA" id="ARBA00022692"/>
    </source>
</evidence>
<keyword evidence="3" id="KW-0328">Glycosyltransferase</keyword>
<accession>A0A853CM70</accession>
<name>A0A853CM70_9ACTN</name>
<keyword evidence="4 12" id="KW-0808">Transferase</keyword>
<dbReference type="GO" id="GO:0010041">
    <property type="term" value="P:response to iron(III) ion"/>
    <property type="evidence" value="ECO:0007669"/>
    <property type="project" value="TreeGrafter"/>
</dbReference>
<evidence type="ECO:0000256" key="9">
    <source>
        <dbReference type="SAM" id="Phobius"/>
    </source>
</evidence>
<dbReference type="EMBL" id="JACBZT010000001">
    <property type="protein sequence ID" value="NYJ08526.1"/>
    <property type="molecule type" value="Genomic_DNA"/>
</dbReference>
<gene>
    <name evidence="12" type="ORF">GGQ55_004804</name>
</gene>
<dbReference type="RefSeq" id="WP_179721182.1">
    <property type="nucleotide sequence ID" value="NZ_JACBZT010000001.1"/>
</dbReference>
<keyword evidence="5 9" id="KW-0812">Transmembrane</keyword>
<evidence type="ECO:0000256" key="6">
    <source>
        <dbReference type="ARBA" id="ARBA00022989"/>
    </source>
</evidence>
<feature type="transmembrane region" description="Helical" evidence="9">
    <location>
        <begin position="307"/>
        <end position="326"/>
    </location>
</feature>
<feature type="transmembrane region" description="Helical" evidence="9">
    <location>
        <begin position="27"/>
        <end position="46"/>
    </location>
</feature>
<keyword evidence="13" id="KW-1185">Reference proteome</keyword>
<feature type="transmembrane region" description="Helical" evidence="9">
    <location>
        <begin position="183"/>
        <end position="200"/>
    </location>
</feature>
<feature type="transmembrane region" description="Helical" evidence="9">
    <location>
        <begin position="391"/>
        <end position="410"/>
    </location>
</feature>
<keyword evidence="7 9" id="KW-0472">Membrane</keyword>
<dbReference type="GO" id="GO:0009103">
    <property type="term" value="P:lipopolysaccharide biosynthetic process"/>
    <property type="evidence" value="ECO:0007669"/>
    <property type="project" value="UniProtKB-ARBA"/>
</dbReference>
<feature type="domain" description="Glycosyltransferase RgtA/B/C/D-like" evidence="10">
    <location>
        <begin position="85"/>
        <end position="241"/>
    </location>
</feature>
<evidence type="ECO:0000256" key="7">
    <source>
        <dbReference type="ARBA" id="ARBA00023136"/>
    </source>
</evidence>
<feature type="transmembrane region" description="Helical" evidence="9">
    <location>
        <begin position="100"/>
        <end position="125"/>
    </location>
</feature>
<feature type="transmembrane region" description="Helical" evidence="9">
    <location>
        <begin position="448"/>
        <end position="466"/>
    </location>
</feature>
<comment type="subcellular location">
    <subcellularLocation>
        <location evidence="1">Cell membrane</location>
        <topology evidence="1">Multi-pass membrane protein</topology>
    </subcellularLocation>
</comment>
<keyword evidence="6 9" id="KW-1133">Transmembrane helix</keyword>
<proteinExistence type="predicted"/>
<sequence length="618" mass="62799">MSLSAPVRPPTAAPAADDRPGEERPAWARPALVALLLGTAALYLWGLSANGYANEFYAAAAQAGSQSWKAWFFGSLDAGNAITVDKTPASLWVMGLSIRLFGLSSWALLVPQALMGVGTVALVVAAVRRTVRRPGPALLAGLVMALTPVAVVMFRFDNPDALLTLLLTAAAYAVVRALEGRRALRWLVLAGALVGFAFLAKMLQAFLVLPGFAVAYLLVAHGRIGRRLLHLLAAGAAMVVAGGWWVAIVQLWPASSRPYIGGSTNNSVLELALGYNGLSRLTGSENGPQSGTPGLWRLFGSELGGQIAWLLPAALIALVAGLVLTARAPRTDPVRAGLAVWGGWLVVTALTFSLMAGIFHAYYTVALAPAVAALVGIGVGLVWPRRDTLSGSVLLASATLLTTAVSFALLSSTPAFLPALRWVVVVGGLVATVGLTVAGAAGPAVQRATAALAIVVALAGPAAYSVESVTTAQNGSMPTAGPAVAGFGARGGGFAGGAPSAAGTTSTGDLEALLEENAADYTWVAATTGSQSAAGYQLATGDPVMAIGGFNGGDDSPTLAQFQRYVAEGRIHYYLAGGGMGGGGRDGGQGSAAQIAEWVAAHYTASTVGGVTVYDLTS</sequence>
<evidence type="ECO:0000256" key="4">
    <source>
        <dbReference type="ARBA" id="ARBA00022679"/>
    </source>
</evidence>
<dbReference type="PANTHER" id="PTHR33908">
    <property type="entry name" value="MANNOSYLTRANSFERASE YKCB-RELATED"/>
    <property type="match status" value="1"/>
</dbReference>
<dbReference type="AlphaFoldDB" id="A0A853CM70"/>
<dbReference type="Proteomes" id="UP000541969">
    <property type="component" value="Unassembled WGS sequence"/>
</dbReference>
<evidence type="ECO:0000259" key="11">
    <source>
        <dbReference type="Pfam" id="PF24878"/>
    </source>
</evidence>
<dbReference type="Pfam" id="PF24878">
    <property type="entry name" value="YkcB_C"/>
    <property type="match status" value="1"/>
</dbReference>
<feature type="transmembrane region" description="Helical" evidence="9">
    <location>
        <begin position="162"/>
        <end position="178"/>
    </location>
</feature>
<dbReference type="InterPro" id="IPR056785">
    <property type="entry name" value="YkcA/B-like_C"/>
</dbReference>
<evidence type="ECO:0000259" key="10">
    <source>
        <dbReference type="Pfam" id="PF13231"/>
    </source>
</evidence>
<evidence type="ECO:0000313" key="12">
    <source>
        <dbReference type="EMBL" id="NYJ08526.1"/>
    </source>
</evidence>
<dbReference type="GO" id="GO:0016763">
    <property type="term" value="F:pentosyltransferase activity"/>
    <property type="evidence" value="ECO:0007669"/>
    <property type="project" value="TreeGrafter"/>
</dbReference>
<feature type="transmembrane region" description="Helical" evidence="9">
    <location>
        <begin position="137"/>
        <end position="156"/>
    </location>
</feature>
<feature type="transmembrane region" description="Helical" evidence="9">
    <location>
        <begin position="231"/>
        <end position="252"/>
    </location>
</feature>
<keyword evidence="2" id="KW-1003">Cell membrane</keyword>
<feature type="transmembrane region" description="Helical" evidence="9">
    <location>
        <begin position="422"/>
        <end position="441"/>
    </location>
</feature>
<dbReference type="GO" id="GO:0005886">
    <property type="term" value="C:plasma membrane"/>
    <property type="evidence" value="ECO:0007669"/>
    <property type="project" value="UniProtKB-SubCell"/>
</dbReference>
<dbReference type="PANTHER" id="PTHR33908:SF3">
    <property type="entry name" value="UNDECAPRENYL PHOSPHATE-ALPHA-4-AMINO-4-DEOXY-L-ARABINOSE ARABINOSYL TRANSFERASE"/>
    <property type="match status" value="1"/>
</dbReference>
<feature type="transmembrane region" description="Helical" evidence="9">
    <location>
        <begin position="338"/>
        <end position="359"/>
    </location>
</feature>
<evidence type="ECO:0000256" key="2">
    <source>
        <dbReference type="ARBA" id="ARBA00022475"/>
    </source>
</evidence>
<feature type="transmembrane region" description="Helical" evidence="9">
    <location>
        <begin position="206"/>
        <end position="224"/>
    </location>
</feature>
<organism evidence="12 13">
    <name type="scientific">Petropleomorpha daqingensis</name>
    <dbReference type="NCBI Taxonomy" id="2026353"/>
    <lineage>
        <taxon>Bacteria</taxon>
        <taxon>Bacillati</taxon>
        <taxon>Actinomycetota</taxon>
        <taxon>Actinomycetes</taxon>
        <taxon>Geodermatophilales</taxon>
        <taxon>Geodermatophilaceae</taxon>
        <taxon>Petropleomorpha</taxon>
    </lineage>
</organism>
<feature type="transmembrane region" description="Helical" evidence="9">
    <location>
        <begin position="365"/>
        <end position="384"/>
    </location>
</feature>
<feature type="region of interest" description="Disordered" evidence="8">
    <location>
        <begin position="1"/>
        <end position="23"/>
    </location>
</feature>
<reference evidence="12 13" key="1">
    <citation type="submission" date="2020-07" db="EMBL/GenBank/DDBJ databases">
        <title>Sequencing the genomes of 1000 actinobacteria strains.</title>
        <authorList>
            <person name="Klenk H.-P."/>
        </authorList>
    </citation>
    <scope>NUCLEOTIDE SEQUENCE [LARGE SCALE GENOMIC DNA]</scope>
    <source>
        <strain evidence="12 13">DSM 104001</strain>
    </source>
</reference>